<proteinExistence type="predicted"/>
<evidence type="ECO:0000313" key="2">
    <source>
        <dbReference type="Proteomes" id="UP000886998"/>
    </source>
</evidence>
<name>A0A8X6Y8V5_9ARAC</name>
<accession>A0A8X6Y8V5</accession>
<protein>
    <submittedName>
        <fullName evidence="1">Uncharacterized protein</fullName>
    </submittedName>
</protein>
<dbReference type="Proteomes" id="UP000886998">
    <property type="component" value="Unassembled WGS sequence"/>
</dbReference>
<keyword evidence="2" id="KW-1185">Reference proteome</keyword>
<dbReference type="EMBL" id="BMAV01016787">
    <property type="protein sequence ID" value="GFY67853.1"/>
    <property type="molecule type" value="Genomic_DNA"/>
</dbReference>
<comment type="caution">
    <text evidence="1">The sequence shown here is derived from an EMBL/GenBank/DDBJ whole genome shotgun (WGS) entry which is preliminary data.</text>
</comment>
<gene>
    <name evidence="1" type="ORF">TNIN_445191</name>
</gene>
<dbReference type="AlphaFoldDB" id="A0A8X6Y8V5"/>
<reference evidence="1" key="1">
    <citation type="submission" date="2020-08" db="EMBL/GenBank/DDBJ databases">
        <title>Multicomponent nature underlies the extraordinary mechanical properties of spider dragline silk.</title>
        <authorList>
            <person name="Kono N."/>
            <person name="Nakamura H."/>
            <person name="Mori M."/>
            <person name="Yoshida Y."/>
            <person name="Ohtoshi R."/>
            <person name="Malay A.D."/>
            <person name="Moran D.A.P."/>
            <person name="Tomita M."/>
            <person name="Numata K."/>
            <person name="Arakawa K."/>
        </authorList>
    </citation>
    <scope>NUCLEOTIDE SEQUENCE</scope>
</reference>
<sequence>MESFFLWMLVKRTITRRCREGEGTFGMHGMIPYPTQRPWQRSGMKGMEQPPTFFSVGHLTGDNVAQLLQPIQILSLVLATNGKEEKAKHFYLTILKDSAILFVFIFPK</sequence>
<organism evidence="1 2">
    <name type="scientific">Trichonephila inaurata madagascariensis</name>
    <dbReference type="NCBI Taxonomy" id="2747483"/>
    <lineage>
        <taxon>Eukaryota</taxon>
        <taxon>Metazoa</taxon>
        <taxon>Ecdysozoa</taxon>
        <taxon>Arthropoda</taxon>
        <taxon>Chelicerata</taxon>
        <taxon>Arachnida</taxon>
        <taxon>Araneae</taxon>
        <taxon>Araneomorphae</taxon>
        <taxon>Entelegynae</taxon>
        <taxon>Araneoidea</taxon>
        <taxon>Nephilidae</taxon>
        <taxon>Trichonephila</taxon>
        <taxon>Trichonephila inaurata</taxon>
    </lineage>
</organism>
<evidence type="ECO:0000313" key="1">
    <source>
        <dbReference type="EMBL" id="GFY67853.1"/>
    </source>
</evidence>